<feature type="compositionally biased region" description="Polar residues" evidence="2">
    <location>
        <begin position="664"/>
        <end position="673"/>
    </location>
</feature>
<dbReference type="eggNOG" id="KOG1264">
    <property type="taxonomic scope" value="Eukaryota"/>
</dbReference>
<dbReference type="PROSITE" id="PS50007">
    <property type="entry name" value="PIPLC_X_DOMAIN"/>
    <property type="match status" value="1"/>
</dbReference>
<dbReference type="GO" id="GO:0051209">
    <property type="term" value="P:release of sequestered calcium ion into cytosol"/>
    <property type="evidence" value="ECO:0007669"/>
    <property type="project" value="TreeGrafter"/>
</dbReference>
<feature type="compositionally biased region" description="Low complexity" evidence="2">
    <location>
        <begin position="302"/>
        <end position="344"/>
    </location>
</feature>
<dbReference type="STRING" id="946362.F2TZD4"/>
<dbReference type="Proteomes" id="UP000007799">
    <property type="component" value="Unassembled WGS sequence"/>
</dbReference>
<dbReference type="eggNOG" id="KOG1265">
    <property type="taxonomic scope" value="Eukaryota"/>
</dbReference>
<dbReference type="SMART" id="SM00233">
    <property type="entry name" value="PH"/>
    <property type="match status" value="1"/>
</dbReference>
<dbReference type="InterPro" id="IPR000909">
    <property type="entry name" value="PLipase_C_PInositol-sp_X_dom"/>
</dbReference>
<feature type="domain" description="PI-PLC Y-box" evidence="4">
    <location>
        <begin position="1418"/>
        <end position="1533"/>
    </location>
</feature>
<accession>F2TZD4</accession>
<dbReference type="RefSeq" id="XP_004997914.1">
    <property type="nucleotide sequence ID" value="XM_004997857.1"/>
</dbReference>
<dbReference type="SUPFAM" id="SSF51695">
    <property type="entry name" value="PLC-like phosphodiesterases"/>
    <property type="match status" value="1"/>
</dbReference>
<dbReference type="EC" id="3.1.4.11" evidence="1"/>
<dbReference type="SUPFAM" id="SSF50729">
    <property type="entry name" value="PH domain-like"/>
    <property type="match status" value="1"/>
</dbReference>
<feature type="compositionally biased region" description="Basic and acidic residues" evidence="2">
    <location>
        <begin position="564"/>
        <end position="577"/>
    </location>
</feature>
<feature type="compositionally biased region" description="Basic and acidic residues" evidence="2">
    <location>
        <begin position="1699"/>
        <end position="1712"/>
    </location>
</feature>
<dbReference type="PROSITE" id="PS50003">
    <property type="entry name" value="PH_DOMAIN"/>
    <property type="match status" value="1"/>
</dbReference>
<dbReference type="GO" id="GO:0004435">
    <property type="term" value="F:phosphatidylinositol-4,5-bisphosphate phospholipase C activity"/>
    <property type="evidence" value="ECO:0007669"/>
    <property type="project" value="UniProtKB-EC"/>
</dbReference>
<feature type="region of interest" description="Disordered" evidence="2">
    <location>
        <begin position="1"/>
        <end position="29"/>
    </location>
</feature>
<feature type="compositionally biased region" description="Basic and acidic residues" evidence="2">
    <location>
        <begin position="1006"/>
        <end position="1016"/>
    </location>
</feature>
<dbReference type="InterPro" id="IPR035892">
    <property type="entry name" value="C2_domain_sf"/>
</dbReference>
<dbReference type="Pfam" id="PF00388">
    <property type="entry name" value="PI-PLC-X"/>
    <property type="match status" value="1"/>
</dbReference>
<feature type="compositionally biased region" description="Polar residues" evidence="2">
    <location>
        <begin position="851"/>
        <end position="866"/>
    </location>
</feature>
<dbReference type="SUPFAM" id="SSF49562">
    <property type="entry name" value="C2 domain (Calcium/lipid-binding domain, CaLB)"/>
    <property type="match status" value="1"/>
</dbReference>
<dbReference type="PRINTS" id="PR00390">
    <property type="entry name" value="PHPHLIPASEC"/>
</dbReference>
<feature type="domain" description="PH" evidence="3">
    <location>
        <begin position="1246"/>
        <end position="1391"/>
    </location>
</feature>
<dbReference type="InParanoid" id="F2TZD4"/>
<feature type="compositionally biased region" description="Low complexity" evidence="2">
    <location>
        <begin position="1864"/>
        <end position="1885"/>
    </location>
</feature>
<feature type="compositionally biased region" description="Low complexity" evidence="2">
    <location>
        <begin position="594"/>
        <end position="609"/>
    </location>
</feature>
<feature type="compositionally biased region" description="Low complexity" evidence="2">
    <location>
        <begin position="982"/>
        <end position="1005"/>
    </location>
</feature>
<feature type="compositionally biased region" description="Acidic residues" evidence="2">
    <location>
        <begin position="2127"/>
        <end position="2144"/>
    </location>
</feature>
<feature type="region of interest" description="Disordered" evidence="2">
    <location>
        <begin position="1699"/>
        <end position="1753"/>
    </location>
</feature>
<evidence type="ECO:0000256" key="1">
    <source>
        <dbReference type="RuleBase" id="RU361133"/>
    </source>
</evidence>
<keyword evidence="1" id="KW-0443">Lipid metabolism</keyword>
<dbReference type="KEGG" id="sre:PTSG_01932"/>
<feature type="compositionally biased region" description="Low complexity" evidence="2">
    <location>
        <begin position="743"/>
        <end position="800"/>
    </location>
</feature>
<gene>
    <name evidence="5" type="ORF">PTSG_01932</name>
</gene>
<feature type="compositionally biased region" description="Acidic residues" evidence="2">
    <location>
        <begin position="682"/>
        <end position="691"/>
    </location>
</feature>
<dbReference type="SMART" id="SM00148">
    <property type="entry name" value="PLCXc"/>
    <property type="match status" value="1"/>
</dbReference>
<dbReference type="EMBL" id="GL832957">
    <property type="protein sequence ID" value="EGD78958.1"/>
    <property type="molecule type" value="Genomic_DNA"/>
</dbReference>
<feature type="compositionally biased region" description="Low complexity" evidence="2">
    <location>
        <begin position="810"/>
        <end position="822"/>
    </location>
</feature>
<feature type="compositionally biased region" description="Low complexity" evidence="2">
    <location>
        <begin position="2005"/>
        <end position="2040"/>
    </location>
</feature>
<dbReference type="InterPro" id="IPR001192">
    <property type="entry name" value="PI-PLC_fam"/>
</dbReference>
<keyword evidence="1" id="KW-0378">Hydrolase</keyword>
<feature type="compositionally biased region" description="Basic and acidic residues" evidence="2">
    <location>
        <begin position="1"/>
        <end position="11"/>
    </location>
</feature>
<evidence type="ECO:0000259" key="3">
    <source>
        <dbReference type="PROSITE" id="PS50003"/>
    </source>
</evidence>
<dbReference type="Pfam" id="PF00387">
    <property type="entry name" value="PI-PLC-Y"/>
    <property type="match status" value="1"/>
</dbReference>
<sequence length="2144" mass="230117">MDKTNHQHGDAAFELPPAVSSGSTSRSPKRVRGFFSKMKWWRSNHHADKKDLQQRQRLVVQESVAEEQSVEHPQASEAVLFHDGHGIPGHLSLKVATLFLVFQPHDPAQMPKNVQPYIDVLSVQDVRYGFQACASEKFAGNLKELQAEDCGLIVFHGSKFVPQSTSFKLPNEETAQSWHMRLHEFVEARTHLLVNPEGDIVPSRLDEHTLPTLLHRLWLHARSKVDARLRDQSNAVLSPAVITTLAKGLGLELTASQVSDVIRDAITALSRASAGGGHQSSNESSRRESEDKRRPVSMFPLSKSMDSTSSVSSACSSTTAAAATHSSNQNTTDAANTAHAAGSNDHPDNGGVGGAAVDSNDCHNSHAHDDEEDWTAEDGLFAVYTALLMQHSDWVFEDDIFRRHVTNKITGRKLPGRSSPLGDDAESSDCFQKQAGCGVTPFDLYTFTLESLSNFLHDVQNESLTRTEAVIAHVLDPLRDVMRSRRPSAISRGSVSSLLFASTPGSRTSLFSAPPIGAPAHAFAFDVATTSSSSRSTARHSTISTAGETTRNNSAVRRRGGQRKRSDSENGEDHDAVGDLGAVGSRRQSRLRRSATWASPPSSHASSTTDMLGDSVRTNTTTETSAALSAAADDDEPSVTGAPLLEAKEEAAAPASKHHHQHQQTDGAAQQATVGDGVDGANEGDADDDNDTAAVMAAAVSARGRRSHNTKTPSATASASSTKRGSAASTTGAAQLRKKKSSKPATQASSSSSPSSSSSSPSPSSSASKPGSKPASKRASGSAAASSRRTASAAGSKTRSQQQPRGHAPSSLSTSTASAQLRSPKKKAGARPVSAVAKSTRKSAGKPTTPRPASSKLSTGSKRPSGTATAAAAAAHKSSGATMARAAENGSGKAKKHATKSSEPAATTTPSNTRPKRTKAKGAVVANKTAAGQQGDHAINSNTKSKGADAALAPAKERRSKALRKQDPVEEEDGRAETEANQQDTTQQSQPQRHQQQRSQEQEQPQPHEHAGDKDADAMRAEEADELTAIAAVPRRRSKRISQLKSLMSNNPDTCVHVSVVLDYLHSKANCLIHPSFLSVHEPSMDAPLTHYFISSSHNTYLTGWQYLGESSVEAYVRCLRDGCKCIELDLWDGPNGFPIITHGGARCTVIDTKEVLLAIRDNAWAVSDFPLVLSLENHLCVQQQDLLADMLVEVFGSELLSEPLPNFPTEALPKLPSPNDLKRKILIKGKSIMTGEEEDREELGDTLLSGLLDIQSSDDADGCATGDWTRCVVILTQKRLVYAAPMKIVANIEEEEACLRAEFREYLASKDSWPVDSKPGELLLSDLVDVSAMQISSKKKKKGCDDGPRFVFTLSFNSSNEDHSRVHVHIGAMSDKDRQEWVEALQQRIAAQFATSTDSTSAPTTTRTPSKKMSQKLSALVHYTQAVRFHGFDHPNAAATAAFMSSFSEKKLNRLIHKSSDKLYTFTQQRLTRVYPAYHRFKSANYDPQVYWNFGCQLVALNWQTPCEEMWLHKHFFNRNGNSGYVPKPAYMLQDGFDPYSERGLQSFVENNDPISLRVRVLEARHLPLSAKVSSSIMCTVSLSAGPLDCVTAQEATYDGKNMLNPSFNIQLKCDEIYMPELATLLIKIGTKKTVIAQTGCPVIAMRPGCRSLQLFDEYNVDIPMGSVLVMVEMTRNDEPWWPIVQELSHIGRRRAIRSKDRSVSPKREQGDVGVHAADEEEALDAAEGGEPGAASRKVSLVTSEGPGATATTATAAVDDADAEKKKAEWRQRRLQSRKARLASIQSKVKQYIQERVTTSDLEAECGRQQKHPRFVGLNGETSIDVSNITSRVADYISKPLDKERRNPDAGFKKQHPRFVGLSASTPAPAKTSSSSGGSSGHASSTKKKPTSTPSPHRTKAAPSAVSAPASVHGAPKKKPGTTTASSAKQKQRHQLTGKPRPASAKSASAASTESTNTGHACGPKQAKGATTAARSPSRAVKAQRSASNKGSAEAKTLKLPKTANQANQAKQARAAATNGAVQTTSSAKTPSKATHTAAGSKARTPSKPRAATTPAPSKQRTRQHASGKKQDGLSGAKVNKTKDNGKDGMSTAHVKNVRREAPGLSVHRTQLPASTKRSHDATAGGDDDAWSGDVDPLTETDV</sequence>
<feature type="region of interest" description="Disordered" evidence="2">
    <location>
        <begin position="270"/>
        <end position="371"/>
    </location>
</feature>
<dbReference type="GO" id="GO:0016042">
    <property type="term" value="P:lipid catabolic process"/>
    <property type="evidence" value="ECO:0007669"/>
    <property type="project" value="UniProtKB-KW"/>
</dbReference>
<feature type="region of interest" description="Disordered" evidence="2">
    <location>
        <begin position="1840"/>
        <end position="2144"/>
    </location>
</feature>
<dbReference type="InterPro" id="IPR017946">
    <property type="entry name" value="PLC-like_Pdiesterase_TIM-brl"/>
</dbReference>
<feature type="compositionally biased region" description="Low complexity" evidence="2">
    <location>
        <begin position="710"/>
        <end position="734"/>
    </location>
</feature>
<dbReference type="Gene3D" id="2.30.29.30">
    <property type="entry name" value="Pleckstrin-homology domain (PH domain)/Phosphotyrosine-binding domain (PTB)"/>
    <property type="match status" value="1"/>
</dbReference>
<dbReference type="InterPro" id="IPR001849">
    <property type="entry name" value="PH_domain"/>
</dbReference>
<feature type="region of interest" description="Disordered" evidence="2">
    <location>
        <begin position="530"/>
        <end position="1016"/>
    </location>
</feature>
<feature type="compositionally biased region" description="Low complexity" evidence="2">
    <location>
        <begin position="1727"/>
        <end position="1736"/>
    </location>
</feature>
<feature type="compositionally biased region" description="Basic and acidic residues" evidence="2">
    <location>
        <begin position="1841"/>
        <end position="1853"/>
    </location>
</feature>
<feature type="compositionally biased region" description="Low complexity" evidence="2">
    <location>
        <begin position="1892"/>
        <end position="1913"/>
    </location>
</feature>
<keyword evidence="1" id="KW-0442">Lipid degradation</keyword>
<comment type="catalytic activity">
    <reaction evidence="1">
        <text>a 1,2-diacyl-sn-glycero-3-phospho-(1D-myo-inositol-4,5-bisphosphate) + H2O = 1D-myo-inositol 1,4,5-trisphosphate + a 1,2-diacyl-sn-glycerol + H(+)</text>
        <dbReference type="Rhea" id="RHEA:33179"/>
        <dbReference type="ChEBI" id="CHEBI:15377"/>
        <dbReference type="ChEBI" id="CHEBI:15378"/>
        <dbReference type="ChEBI" id="CHEBI:17815"/>
        <dbReference type="ChEBI" id="CHEBI:58456"/>
        <dbReference type="ChEBI" id="CHEBI:203600"/>
        <dbReference type="EC" id="3.1.4.11"/>
    </reaction>
</comment>
<dbReference type="GO" id="GO:0048015">
    <property type="term" value="P:phosphatidylinositol-mediated signaling"/>
    <property type="evidence" value="ECO:0007669"/>
    <property type="project" value="TreeGrafter"/>
</dbReference>
<evidence type="ECO:0000313" key="5">
    <source>
        <dbReference type="EMBL" id="EGD78958.1"/>
    </source>
</evidence>
<dbReference type="OrthoDB" id="269822at2759"/>
<evidence type="ECO:0000256" key="2">
    <source>
        <dbReference type="SAM" id="MobiDB-lite"/>
    </source>
</evidence>
<feature type="compositionally biased region" description="Low complexity" evidence="2">
    <location>
        <begin position="530"/>
        <end position="546"/>
    </location>
</feature>
<dbReference type="Gene3D" id="2.60.40.150">
    <property type="entry name" value="C2 domain"/>
    <property type="match status" value="1"/>
</dbReference>
<reference evidence="5" key="1">
    <citation type="submission" date="2009-08" db="EMBL/GenBank/DDBJ databases">
        <title>Annotation of Salpingoeca rosetta.</title>
        <authorList>
            <consortium name="The Broad Institute Genome Sequencing Platform"/>
            <person name="Russ C."/>
            <person name="Cuomo C."/>
            <person name="Burger G."/>
            <person name="Gray M.W."/>
            <person name="Holland P.W.H."/>
            <person name="King N."/>
            <person name="Lang F.B.F."/>
            <person name="Roger A.J."/>
            <person name="Ruiz-Trillo I."/>
            <person name="Young S.K."/>
            <person name="Zeng Q."/>
            <person name="Gargeya S."/>
            <person name="Alvarado L."/>
            <person name="Berlin A."/>
            <person name="Chapman S.B."/>
            <person name="Chen Z."/>
            <person name="Freedman E."/>
            <person name="Gellesch M."/>
            <person name="Goldberg J."/>
            <person name="Griggs A."/>
            <person name="Gujja S."/>
            <person name="Heilman E."/>
            <person name="Heiman D."/>
            <person name="Howarth C."/>
            <person name="Mehta T."/>
            <person name="Neiman D."/>
            <person name="Pearson M."/>
            <person name="Roberts A."/>
            <person name="Saif S."/>
            <person name="Shea T."/>
            <person name="Shenoy N."/>
            <person name="Sisk P."/>
            <person name="Stolte C."/>
            <person name="Sykes S."/>
            <person name="White J."/>
            <person name="Yandava C."/>
            <person name="Haas B."/>
            <person name="Nusbaum C."/>
            <person name="Birren B."/>
        </authorList>
    </citation>
    <scope>NUCLEOTIDE SEQUENCE [LARGE SCALE GENOMIC DNA]</scope>
    <source>
        <strain evidence="5">ATCC 50818</strain>
    </source>
</reference>
<dbReference type="PANTHER" id="PTHR10336:SF82">
    <property type="entry name" value="PHOSPHOINOSITIDE PHOSPHOLIPASE C"/>
    <property type="match status" value="1"/>
</dbReference>
<dbReference type="InterPro" id="IPR001711">
    <property type="entry name" value="PLipase_C_Pinositol-sp_Y"/>
</dbReference>
<dbReference type="Gene3D" id="3.20.20.190">
    <property type="entry name" value="Phosphatidylinositol (PI) phosphodiesterase"/>
    <property type="match status" value="1"/>
</dbReference>
<dbReference type="PROSITE" id="PS50008">
    <property type="entry name" value="PIPLC_Y_DOMAIN"/>
    <property type="match status" value="1"/>
</dbReference>
<name>F2TZD4_SALR5</name>
<evidence type="ECO:0000259" key="4">
    <source>
        <dbReference type="PROSITE" id="PS50008"/>
    </source>
</evidence>
<organism evidence="6">
    <name type="scientific">Salpingoeca rosetta (strain ATCC 50818 / BSB-021)</name>
    <dbReference type="NCBI Taxonomy" id="946362"/>
    <lineage>
        <taxon>Eukaryota</taxon>
        <taxon>Choanoflagellata</taxon>
        <taxon>Craspedida</taxon>
        <taxon>Salpingoecidae</taxon>
        <taxon>Salpingoeca</taxon>
    </lineage>
</organism>
<feature type="compositionally biased region" description="Low complexity" evidence="2">
    <location>
        <begin position="618"/>
        <end position="631"/>
    </location>
</feature>
<evidence type="ECO:0000313" key="6">
    <source>
        <dbReference type="Proteomes" id="UP000007799"/>
    </source>
</evidence>
<dbReference type="GeneID" id="16078509"/>
<feature type="compositionally biased region" description="Basic and acidic residues" evidence="2">
    <location>
        <begin position="360"/>
        <end position="369"/>
    </location>
</feature>
<dbReference type="InterPro" id="IPR011993">
    <property type="entry name" value="PH-like_dom_sf"/>
</dbReference>
<feature type="compositionally biased region" description="Polar residues" evidence="2">
    <location>
        <begin position="901"/>
        <end position="913"/>
    </location>
</feature>
<feature type="compositionally biased region" description="Basic and acidic residues" evidence="2">
    <location>
        <begin position="284"/>
        <end position="294"/>
    </location>
</feature>
<dbReference type="SMART" id="SM00149">
    <property type="entry name" value="PLCYc"/>
    <property type="match status" value="1"/>
</dbReference>
<dbReference type="PANTHER" id="PTHR10336">
    <property type="entry name" value="PHOSPHOINOSITIDE-SPECIFIC PHOSPHOLIPASE C FAMILY PROTEIN"/>
    <property type="match status" value="1"/>
</dbReference>
<keyword evidence="6" id="KW-1185">Reference proteome</keyword>
<feature type="compositionally biased region" description="Low complexity" evidence="2">
    <location>
        <begin position="1944"/>
        <end position="1956"/>
    </location>
</feature>
<protein>
    <recommendedName>
        <fullName evidence="1">Phosphoinositide phospholipase C</fullName>
        <ecNumber evidence="1">3.1.4.11</ecNumber>
    </recommendedName>
</protein>
<proteinExistence type="predicted"/>